<dbReference type="Pfam" id="PF01551">
    <property type="entry name" value="Peptidase_M23"/>
    <property type="match status" value="1"/>
</dbReference>
<dbReference type="PANTHER" id="PTHR21666:SF289">
    <property type="entry name" value="L-ALA--D-GLU ENDOPEPTIDASE"/>
    <property type="match status" value="1"/>
</dbReference>
<evidence type="ECO:0000313" key="3">
    <source>
        <dbReference type="EMBL" id="CAB4736255.1"/>
    </source>
</evidence>
<dbReference type="PANTHER" id="PTHR21666">
    <property type="entry name" value="PEPTIDASE-RELATED"/>
    <property type="match status" value="1"/>
</dbReference>
<dbReference type="GO" id="GO:0004222">
    <property type="term" value="F:metalloendopeptidase activity"/>
    <property type="evidence" value="ECO:0007669"/>
    <property type="project" value="TreeGrafter"/>
</dbReference>
<organism evidence="4">
    <name type="scientific">freshwater metagenome</name>
    <dbReference type="NCBI Taxonomy" id="449393"/>
    <lineage>
        <taxon>unclassified sequences</taxon>
        <taxon>metagenomes</taxon>
        <taxon>ecological metagenomes</taxon>
    </lineage>
</organism>
<dbReference type="InterPro" id="IPR011055">
    <property type="entry name" value="Dup_hybrid_motif"/>
</dbReference>
<sequence length="583" mass="60046">MLVANGLTLSPSLALDDSWIPPVPGKIVRPFSQPITIYAAGHRGVDFAADAGTPVRAANSGVVSFSGDVAGAQHAVIAHGNGIRTSYSFLATNNVVTGQSIRRGQVVGTTGGTGGDHTGSVFHFGVRIGDRYVDPMLLFAPPDLTEMVRLVPLAERTGADTPDPAAEQREFTRLSISEPDNCAGMVGDLAGMVGMGGVVETACDVLDVVVDAGLRALRATGAAGEELANEIVPVIRAVLQEMRERGVGLAQAAQSVMGDLAAAAVNVMTVIVEAGVSIYEKMTTCPQPQPKARGAGSGNLVLAVAGLSSSRSRDSSGEVGPSFSFAATALGYSLSDVSYFSYRPDGDTYSPRQTYEDLPTKARLLGEQIKALGVANPGRAIDLVGHSQGGVVIDLFLTQIYRGHADEFPVLANVVTFASPHEGTPLATVGDAIDHSPAGPSVKASLSFSPQPSPVGKLSVAQLSQGSPLITELWRNGLPRGIRFLSIVGSEDPVVPSSSGDVPDSPKVIVQAGAPFVPDDHSAILHDDDAISAAQVHLAGGSPAMNCGPLSDVSGEIYSQVLNAGAQKINQLGTLRATVLASP</sequence>
<dbReference type="Gene3D" id="2.70.70.10">
    <property type="entry name" value="Glucose Permease (Domain IIA)"/>
    <property type="match status" value="1"/>
</dbReference>
<dbReference type="InterPro" id="IPR050570">
    <property type="entry name" value="Cell_wall_metabolism_enzyme"/>
</dbReference>
<dbReference type="EMBL" id="CAFBMM010000040">
    <property type="protein sequence ID" value="CAB4907752.1"/>
    <property type="molecule type" value="Genomic_DNA"/>
</dbReference>
<keyword evidence="1" id="KW-0732">Signal</keyword>
<evidence type="ECO:0000259" key="2">
    <source>
        <dbReference type="Pfam" id="PF01551"/>
    </source>
</evidence>
<dbReference type="EMBL" id="CAFBOF010000003">
    <property type="protein sequence ID" value="CAB4969467.1"/>
    <property type="molecule type" value="Genomic_DNA"/>
</dbReference>
<proteinExistence type="predicted"/>
<accession>A0A6J7GID8</accession>
<evidence type="ECO:0000313" key="5">
    <source>
        <dbReference type="EMBL" id="CAB4969467.1"/>
    </source>
</evidence>
<dbReference type="Gene3D" id="3.40.50.1820">
    <property type="entry name" value="alpha/beta hydrolase"/>
    <property type="match status" value="1"/>
</dbReference>
<feature type="domain" description="M23ase beta-sheet core" evidence="2">
    <location>
        <begin position="41"/>
        <end position="135"/>
    </location>
</feature>
<dbReference type="SUPFAM" id="SSF51261">
    <property type="entry name" value="Duplicated hybrid motif"/>
    <property type="match status" value="1"/>
</dbReference>
<dbReference type="EMBL" id="CAEZYK010000138">
    <property type="protein sequence ID" value="CAB4736255.1"/>
    <property type="molecule type" value="Genomic_DNA"/>
</dbReference>
<dbReference type="InterPro" id="IPR029058">
    <property type="entry name" value="AB_hydrolase_fold"/>
</dbReference>
<dbReference type="SUPFAM" id="SSF53474">
    <property type="entry name" value="alpha/beta-Hydrolases"/>
    <property type="match status" value="1"/>
</dbReference>
<dbReference type="AlphaFoldDB" id="A0A6J7GID8"/>
<name>A0A6J7GID8_9ZZZZ</name>
<evidence type="ECO:0000313" key="4">
    <source>
        <dbReference type="EMBL" id="CAB4907752.1"/>
    </source>
</evidence>
<protein>
    <submittedName>
        <fullName evidence="4">Unannotated protein</fullName>
    </submittedName>
</protein>
<evidence type="ECO:0000256" key="1">
    <source>
        <dbReference type="ARBA" id="ARBA00022729"/>
    </source>
</evidence>
<dbReference type="CDD" id="cd12797">
    <property type="entry name" value="M23_peptidase"/>
    <property type="match status" value="1"/>
</dbReference>
<gene>
    <name evidence="3" type="ORF">UFOPK2683_01600</name>
    <name evidence="4" type="ORF">UFOPK3605_00887</name>
    <name evidence="5" type="ORF">UFOPK3897_00267</name>
</gene>
<reference evidence="4" key="1">
    <citation type="submission" date="2020-05" db="EMBL/GenBank/DDBJ databases">
        <authorList>
            <person name="Chiriac C."/>
            <person name="Salcher M."/>
            <person name="Ghai R."/>
            <person name="Kavagutti S V."/>
        </authorList>
    </citation>
    <scope>NUCLEOTIDE SEQUENCE</scope>
</reference>
<dbReference type="InterPro" id="IPR016047">
    <property type="entry name" value="M23ase_b-sheet_dom"/>
</dbReference>